<name>A0A7H9BH06_9NEIS</name>
<gene>
    <name evidence="2" type="ORF">HQ393_04050</name>
</gene>
<dbReference type="Pfam" id="PF08242">
    <property type="entry name" value="Methyltransf_12"/>
    <property type="match status" value="1"/>
</dbReference>
<dbReference type="Proteomes" id="UP000509597">
    <property type="component" value="Chromosome"/>
</dbReference>
<dbReference type="RefSeq" id="WP_179357571.1">
    <property type="nucleotide sequence ID" value="NZ_CP058627.1"/>
</dbReference>
<keyword evidence="3" id="KW-1185">Reference proteome</keyword>
<sequence>MSKNPPALASNPYYEGVPEYMTEVYDWAYVDPNWVNALDRNIVVKVLLFLNDQRLMRRYLKHIQPGQRVWQLAHVYGDLVQRAAEKVGPHGEFHLTDVTPIQIEHGSEKLKQMPWAKVIRSDAAEFTPEVSYDVICSFFLLHEVPDDKKREIVDHMLAHLPENGTAVFVDYHNPKRWQPIRYILNVVNHYLEPFANALWKNEISHYASKANDFTWEKETIFAGVYQCVTVKRKSS</sequence>
<accession>A0A7H9BH06</accession>
<organism evidence="2 3">
    <name type="scientific">Chitinibacter bivalviorum</name>
    <dbReference type="NCBI Taxonomy" id="2739434"/>
    <lineage>
        <taxon>Bacteria</taxon>
        <taxon>Pseudomonadati</taxon>
        <taxon>Pseudomonadota</taxon>
        <taxon>Betaproteobacteria</taxon>
        <taxon>Neisseriales</taxon>
        <taxon>Chitinibacteraceae</taxon>
        <taxon>Chitinibacter</taxon>
    </lineage>
</organism>
<dbReference type="SUPFAM" id="SSF53335">
    <property type="entry name" value="S-adenosyl-L-methionine-dependent methyltransferases"/>
    <property type="match status" value="1"/>
</dbReference>
<dbReference type="GO" id="GO:0032259">
    <property type="term" value="P:methylation"/>
    <property type="evidence" value="ECO:0007669"/>
    <property type="project" value="UniProtKB-KW"/>
</dbReference>
<dbReference type="InterPro" id="IPR013217">
    <property type="entry name" value="Methyltransf_12"/>
</dbReference>
<feature type="domain" description="Methyltransferase type 12" evidence="1">
    <location>
        <begin position="77"/>
        <end position="165"/>
    </location>
</feature>
<dbReference type="NCBIfam" id="NF038261">
    <property type="entry name" value="rhodoquin_RquA"/>
    <property type="match status" value="1"/>
</dbReference>
<dbReference type="EMBL" id="CP058627">
    <property type="protein sequence ID" value="QLG87488.1"/>
    <property type="molecule type" value="Genomic_DNA"/>
</dbReference>
<reference evidence="2 3" key="1">
    <citation type="submission" date="2020-07" db="EMBL/GenBank/DDBJ databases">
        <title>Complete genome sequence of Chitinibacter sp. 2T18.</title>
        <authorList>
            <person name="Bae J.-W."/>
            <person name="Choi J.-W."/>
        </authorList>
    </citation>
    <scope>NUCLEOTIDE SEQUENCE [LARGE SCALE GENOMIC DNA]</scope>
    <source>
        <strain evidence="2 3">2T18</strain>
    </source>
</reference>
<keyword evidence="2" id="KW-0489">Methyltransferase</keyword>
<protein>
    <submittedName>
        <fullName evidence="2">Class I SAM-dependent methyltransferase</fullName>
    </submittedName>
</protein>
<dbReference type="AlphaFoldDB" id="A0A7H9BH06"/>
<proteinExistence type="predicted"/>
<evidence type="ECO:0000259" key="1">
    <source>
        <dbReference type="Pfam" id="PF08242"/>
    </source>
</evidence>
<evidence type="ECO:0000313" key="2">
    <source>
        <dbReference type="EMBL" id="QLG87488.1"/>
    </source>
</evidence>
<dbReference type="KEGG" id="chiz:HQ393_04050"/>
<dbReference type="InterPro" id="IPR029063">
    <property type="entry name" value="SAM-dependent_MTases_sf"/>
</dbReference>
<keyword evidence="2" id="KW-0808">Transferase</keyword>
<dbReference type="Gene3D" id="3.40.50.150">
    <property type="entry name" value="Vaccinia Virus protein VP39"/>
    <property type="match status" value="1"/>
</dbReference>
<dbReference type="GO" id="GO:0008168">
    <property type="term" value="F:methyltransferase activity"/>
    <property type="evidence" value="ECO:0007669"/>
    <property type="project" value="UniProtKB-KW"/>
</dbReference>
<evidence type="ECO:0000313" key="3">
    <source>
        <dbReference type="Proteomes" id="UP000509597"/>
    </source>
</evidence>